<dbReference type="InterPro" id="IPR001279">
    <property type="entry name" value="Metallo-B-lactamas"/>
</dbReference>
<comment type="caution">
    <text evidence="7">The sequence shown here is derived from an EMBL/GenBank/DDBJ whole genome shotgun (WGS) entry which is preliminary data.</text>
</comment>
<name>A0AA41Q590_9ACTN</name>
<dbReference type="PANTHER" id="PTHR43223">
    <property type="entry name" value="ALKYL/ARYL-SULFATASE"/>
    <property type="match status" value="1"/>
</dbReference>
<dbReference type="InterPro" id="IPR038536">
    <property type="entry name" value="Alkyl/aryl-sulf_dimr_sf"/>
</dbReference>
<dbReference type="GO" id="GO:0018741">
    <property type="term" value="F:linear primary-alkylsulfatase activity"/>
    <property type="evidence" value="ECO:0007669"/>
    <property type="project" value="InterPro"/>
</dbReference>
<dbReference type="Pfam" id="PF00753">
    <property type="entry name" value="Lactamase_B"/>
    <property type="match status" value="1"/>
</dbReference>
<organism evidence="7 8">
    <name type="scientific">Yinghuangia soli</name>
    <dbReference type="NCBI Taxonomy" id="2908204"/>
    <lineage>
        <taxon>Bacteria</taxon>
        <taxon>Bacillati</taxon>
        <taxon>Actinomycetota</taxon>
        <taxon>Actinomycetes</taxon>
        <taxon>Kitasatosporales</taxon>
        <taxon>Streptomycetaceae</taxon>
        <taxon>Yinghuangia</taxon>
    </lineage>
</organism>
<dbReference type="InterPro" id="IPR052195">
    <property type="entry name" value="Bact_Alkyl/Aryl-Sulfatase"/>
</dbReference>
<dbReference type="InterPro" id="IPR036527">
    <property type="entry name" value="SCP2_sterol-bd_dom_sf"/>
</dbReference>
<feature type="compositionally biased region" description="Low complexity" evidence="5">
    <location>
        <begin position="16"/>
        <end position="30"/>
    </location>
</feature>
<dbReference type="CDD" id="cd07710">
    <property type="entry name" value="arylsulfatase_Sdsa1-like_MBL-fold"/>
    <property type="match status" value="1"/>
</dbReference>
<dbReference type="SMART" id="SM00849">
    <property type="entry name" value="Lactamase_B"/>
    <property type="match status" value="1"/>
</dbReference>
<dbReference type="EMBL" id="JAKFHA010000016">
    <property type="protein sequence ID" value="MCF2530367.1"/>
    <property type="molecule type" value="Genomic_DNA"/>
</dbReference>
<evidence type="ECO:0000313" key="7">
    <source>
        <dbReference type="EMBL" id="MCF2530367.1"/>
    </source>
</evidence>
<dbReference type="GO" id="GO:0046872">
    <property type="term" value="F:metal ion binding"/>
    <property type="evidence" value="ECO:0007669"/>
    <property type="project" value="UniProtKB-KW"/>
</dbReference>
<keyword evidence="1" id="KW-0479">Metal-binding</keyword>
<dbReference type="InterPro" id="IPR036866">
    <property type="entry name" value="RibonucZ/Hydroxyglut_hydro"/>
</dbReference>
<feature type="region of interest" description="Disordered" evidence="5">
    <location>
        <begin position="1"/>
        <end position="48"/>
    </location>
</feature>
<sequence length="695" mass="76704">MPGRQSEPHDPHQHPNPHQGDAAKAAKPGQGPKPPKPGSRQPGAKGATDLTKQLNSAVVLPNPDPEQQYATQRLIEALPKDFTVFKADGKTPVWSMAAYQNFLVGSAPETVNPSLWRNALLNMNVGLYYVVPDAVYQVRGMDLSNITFIEDPTQQTDQVIVLDPLVSEECAAAAWDIYTKWRGPRTIAAVNYSHSHVDHYGGVRGLFGPDGPDESVKFIAPDGFLEHAVSENVYAGTAMARRALFMYGMTIEKDAQGQVDAGLGKTSSTGTIGVIAPTPGWTISESTPVGQPVQIGPFNIEFQVTPGTEAPSEMNFYLPDIRTMCMAENATPTLHNLYSLRGAQVRDAKAWSDYLNQTIADYGDRTDTMFASHFWPRWNSPGGSEIVDFWTHQADMYRYIHDQTLRITNSGRTLIEVAEDLDQSLPPNLANQWYNHGYYGTTNHNIKAVYQRYIGWFDGNPAHLHNLPPEKVGPRYVAAIGTADDVIRIAKKAFLDPVNGVDDYRWAAELLTHVVFADPGNIAARELQADVLEQLGYQAESGPWRNFYLAGAEELRYRKNPPAVPGRLTPGMLEAMPIDMVFDYLGIRLYGSKVNDQPMLLGFMITDGVEGDPLDNTLQLRNSVLVYQPQAPVDPDALYRLTRANFNLLVTGAKTPAQLQSTGDIEVLTGTITPLQNFFTTLLDPFNEDFGITTP</sequence>
<dbReference type="Gene3D" id="1.25.40.880">
    <property type="entry name" value="Alkyl sulfatase, dimerisation domain"/>
    <property type="match status" value="1"/>
</dbReference>
<comment type="similarity">
    <text evidence="4">Belongs to the metallo-beta-lactamase superfamily. Type III sulfatase family.</text>
</comment>
<dbReference type="RefSeq" id="WP_235055037.1">
    <property type="nucleotide sequence ID" value="NZ_JAKFHA010000016.1"/>
</dbReference>
<dbReference type="GO" id="GO:0018909">
    <property type="term" value="P:dodecyl sulfate metabolic process"/>
    <property type="evidence" value="ECO:0007669"/>
    <property type="project" value="InterPro"/>
</dbReference>
<proteinExistence type="inferred from homology"/>
<dbReference type="Gene3D" id="3.30.1050.10">
    <property type="entry name" value="SCP2 sterol-binding domain"/>
    <property type="match status" value="1"/>
</dbReference>
<keyword evidence="8" id="KW-1185">Reference proteome</keyword>
<evidence type="ECO:0000256" key="3">
    <source>
        <dbReference type="ARBA" id="ARBA00022833"/>
    </source>
</evidence>
<keyword evidence="3" id="KW-0862">Zinc</keyword>
<dbReference type="Pfam" id="PF14864">
    <property type="entry name" value="Alkyl_sulf_C"/>
    <property type="match status" value="1"/>
</dbReference>
<gene>
    <name evidence="7" type="ORF">LZ495_24535</name>
</gene>
<protein>
    <submittedName>
        <fullName evidence="7">MBL fold metallo-hydrolase</fullName>
    </submittedName>
</protein>
<keyword evidence="2" id="KW-0378">Hydrolase</keyword>
<accession>A0AA41Q590</accession>
<dbReference type="InterPro" id="IPR029229">
    <property type="entry name" value="Alkyl_sulf_C"/>
</dbReference>
<evidence type="ECO:0000313" key="8">
    <source>
        <dbReference type="Proteomes" id="UP001165378"/>
    </source>
</evidence>
<dbReference type="Pfam" id="PF14863">
    <property type="entry name" value="Alkyl_sulf_dimr"/>
    <property type="match status" value="1"/>
</dbReference>
<dbReference type="InterPro" id="IPR029228">
    <property type="entry name" value="Alkyl_sulf_dimr"/>
</dbReference>
<dbReference type="InterPro" id="IPR044097">
    <property type="entry name" value="Bds1/SdsA1_MBL-fold"/>
</dbReference>
<evidence type="ECO:0000256" key="4">
    <source>
        <dbReference type="ARBA" id="ARBA00033751"/>
    </source>
</evidence>
<reference evidence="7" key="1">
    <citation type="submission" date="2022-01" db="EMBL/GenBank/DDBJ databases">
        <title>Genome-Based Taxonomic Classification of the Phylum Actinobacteria.</title>
        <authorList>
            <person name="Gao Y."/>
        </authorList>
    </citation>
    <scope>NUCLEOTIDE SEQUENCE</scope>
    <source>
        <strain evidence="7">KLBMP 8922</strain>
    </source>
</reference>
<evidence type="ECO:0000256" key="5">
    <source>
        <dbReference type="SAM" id="MobiDB-lite"/>
    </source>
</evidence>
<dbReference type="Gene3D" id="3.60.15.30">
    <property type="entry name" value="Metallo-beta-lactamase domain"/>
    <property type="match status" value="1"/>
</dbReference>
<evidence type="ECO:0000256" key="2">
    <source>
        <dbReference type="ARBA" id="ARBA00022801"/>
    </source>
</evidence>
<dbReference type="AlphaFoldDB" id="A0AA41Q590"/>
<feature type="compositionally biased region" description="Basic and acidic residues" evidence="5">
    <location>
        <begin position="1"/>
        <end position="13"/>
    </location>
</feature>
<dbReference type="GO" id="GO:0046983">
    <property type="term" value="F:protein dimerization activity"/>
    <property type="evidence" value="ECO:0007669"/>
    <property type="project" value="InterPro"/>
</dbReference>
<dbReference type="PANTHER" id="PTHR43223:SF1">
    <property type="entry name" value="ALKYL_ARYL-SULFATASE BDS1"/>
    <property type="match status" value="1"/>
</dbReference>
<dbReference type="Proteomes" id="UP001165378">
    <property type="component" value="Unassembled WGS sequence"/>
</dbReference>
<evidence type="ECO:0000256" key="1">
    <source>
        <dbReference type="ARBA" id="ARBA00022723"/>
    </source>
</evidence>
<dbReference type="SUPFAM" id="SSF56281">
    <property type="entry name" value="Metallo-hydrolase/oxidoreductase"/>
    <property type="match status" value="1"/>
</dbReference>
<evidence type="ECO:0000259" key="6">
    <source>
        <dbReference type="SMART" id="SM00849"/>
    </source>
</evidence>
<feature type="domain" description="Metallo-beta-lactamase" evidence="6">
    <location>
        <begin position="143"/>
        <end position="373"/>
    </location>
</feature>
<dbReference type="SUPFAM" id="SSF55718">
    <property type="entry name" value="SCP-like"/>
    <property type="match status" value="1"/>
</dbReference>